<accession>A0AAU7YJ30</accession>
<protein>
    <submittedName>
        <fullName evidence="1">Uncharacterized protein</fullName>
    </submittedName>
</protein>
<reference evidence="1" key="1">
    <citation type="submission" date="2024-06" db="EMBL/GenBank/DDBJ databases">
        <title>Genome assembly of the Polyergus mexicanus.</title>
        <authorList>
            <person name="Cash E."/>
            <person name="Tustsui N.D."/>
            <person name="Ward P."/>
            <person name="Nguyen O."/>
            <person name="Sahasrabudhe R."/>
            <person name="Fairbairn C.W."/>
            <person name="Seligmann W.E."/>
            <person name="Sacco S."/>
            <person name="Beraut E."/>
            <person name="Miller C."/>
            <person name="Toffelmier E."/>
            <person name="Shaffer H.B."/>
        </authorList>
    </citation>
    <scope>NUCLEOTIDE SEQUENCE</scope>
    <source>
        <strain evidence="1">NDT 795.1</strain>
    </source>
</reference>
<dbReference type="EMBL" id="CP158586">
    <property type="protein sequence ID" value="XCA33637.1"/>
    <property type="molecule type" value="Genomic_DNA"/>
</dbReference>
<sequence>MENWIPMSATSMTSFLVEVTIKSQRSYSCMSATWMTPYGY</sequence>
<dbReference type="AlphaFoldDB" id="A0AAU7YJ30"/>
<gene>
    <name evidence="1" type="ORF">ABS808_02255</name>
</gene>
<name>A0AAU7YJ30_9RICK</name>
<evidence type="ECO:0000313" key="1">
    <source>
        <dbReference type="EMBL" id="XCA33637.1"/>
    </source>
</evidence>
<organism evidence="1">
    <name type="scientific">Wolbachia endosymbiont of Polyergus mexicanus</name>
    <dbReference type="NCBI Taxonomy" id="3171167"/>
    <lineage>
        <taxon>Bacteria</taxon>
        <taxon>Pseudomonadati</taxon>
        <taxon>Pseudomonadota</taxon>
        <taxon>Alphaproteobacteria</taxon>
        <taxon>Rickettsiales</taxon>
        <taxon>Anaplasmataceae</taxon>
        <taxon>Wolbachieae</taxon>
        <taxon>Wolbachia</taxon>
    </lineage>
</organism>
<proteinExistence type="predicted"/>